<evidence type="ECO:0000256" key="7">
    <source>
        <dbReference type="ARBA" id="ARBA00022679"/>
    </source>
</evidence>
<dbReference type="InterPro" id="IPR020590">
    <property type="entry name" value="Guanylate_kinase_CS"/>
</dbReference>
<evidence type="ECO:0000256" key="1">
    <source>
        <dbReference type="ARBA" id="ARBA00003531"/>
    </source>
</evidence>
<dbReference type="PANTHER" id="PTHR23117:SF13">
    <property type="entry name" value="GUANYLATE KINASE"/>
    <property type="match status" value="1"/>
</dbReference>
<evidence type="ECO:0000256" key="13">
    <source>
        <dbReference type="HAMAP-Rule" id="MF_00328"/>
    </source>
</evidence>
<keyword evidence="16" id="KW-1185">Reference proteome</keyword>
<dbReference type="SMART" id="SM00072">
    <property type="entry name" value="GuKc"/>
    <property type="match status" value="1"/>
</dbReference>
<dbReference type="OrthoDB" id="9808150at2"/>
<evidence type="ECO:0000256" key="11">
    <source>
        <dbReference type="ARBA" id="ARBA00030128"/>
    </source>
</evidence>
<evidence type="ECO:0000256" key="4">
    <source>
        <dbReference type="ARBA" id="ARBA00012961"/>
    </source>
</evidence>
<dbReference type="GO" id="GO:0005524">
    <property type="term" value="F:ATP binding"/>
    <property type="evidence" value="ECO:0007669"/>
    <property type="project" value="UniProtKB-UniRule"/>
</dbReference>
<dbReference type="InterPro" id="IPR008144">
    <property type="entry name" value="Guanylate_kin-like_dom"/>
</dbReference>
<dbReference type="NCBIfam" id="TIGR03263">
    <property type="entry name" value="guanyl_kin"/>
    <property type="match status" value="1"/>
</dbReference>
<evidence type="ECO:0000256" key="6">
    <source>
        <dbReference type="ARBA" id="ARBA00022490"/>
    </source>
</evidence>
<dbReference type="CDD" id="cd00071">
    <property type="entry name" value="GMPK"/>
    <property type="match status" value="1"/>
</dbReference>
<dbReference type="SUPFAM" id="SSF52540">
    <property type="entry name" value="P-loop containing nucleoside triphosphate hydrolases"/>
    <property type="match status" value="1"/>
</dbReference>
<reference evidence="16" key="1">
    <citation type="submission" date="2010-11" db="EMBL/GenBank/DDBJ databases">
        <title>The complete genome of Mahella australiensis DSM 15567.</title>
        <authorList>
            <consortium name="US DOE Joint Genome Institute (JGI-PGF)"/>
            <person name="Lucas S."/>
            <person name="Copeland A."/>
            <person name="Lapidus A."/>
            <person name="Bruce D."/>
            <person name="Goodwin L."/>
            <person name="Pitluck S."/>
            <person name="Kyrpides N."/>
            <person name="Mavromatis K."/>
            <person name="Pagani I."/>
            <person name="Ivanova N."/>
            <person name="Teshima H."/>
            <person name="Brettin T."/>
            <person name="Detter J.C."/>
            <person name="Han C."/>
            <person name="Tapia R."/>
            <person name="Land M."/>
            <person name="Hauser L."/>
            <person name="Markowitz V."/>
            <person name="Cheng J.-F."/>
            <person name="Hugenholtz P."/>
            <person name="Woyke T."/>
            <person name="Wu D."/>
            <person name="Spring S."/>
            <person name="Pukall R."/>
            <person name="Steenblock K."/>
            <person name="Schneider S."/>
            <person name="Klenk H.-P."/>
            <person name="Eisen J.A."/>
        </authorList>
    </citation>
    <scope>NUCLEOTIDE SEQUENCE [LARGE SCALE GENOMIC DNA]</scope>
    <source>
        <strain evidence="16">DSM 15567 / CIP 107919 / 50-1 BON</strain>
    </source>
</reference>
<reference evidence="15 16" key="2">
    <citation type="journal article" date="2011" name="Stand. Genomic Sci.">
        <title>Complete genome sequence of Mahella australiensis type strain (50-1 BON).</title>
        <authorList>
            <person name="Sikorski J."/>
            <person name="Teshima H."/>
            <person name="Nolan M."/>
            <person name="Lucas S."/>
            <person name="Hammon N."/>
            <person name="Deshpande S."/>
            <person name="Cheng J.F."/>
            <person name="Pitluck S."/>
            <person name="Liolios K."/>
            <person name="Pagani I."/>
            <person name="Ivanova N."/>
            <person name="Huntemann M."/>
            <person name="Mavromatis K."/>
            <person name="Ovchinikova G."/>
            <person name="Pati A."/>
            <person name="Tapia R."/>
            <person name="Han C."/>
            <person name="Goodwin L."/>
            <person name="Chen A."/>
            <person name="Palaniappan K."/>
            <person name="Land M."/>
            <person name="Hauser L."/>
            <person name="Ngatchou-Djao O.D."/>
            <person name="Rohde M."/>
            <person name="Pukall R."/>
            <person name="Spring S."/>
            <person name="Abt B."/>
            <person name="Goker M."/>
            <person name="Detter J.C."/>
            <person name="Woyke T."/>
            <person name="Bristow J."/>
            <person name="Markowitz V."/>
            <person name="Hugenholtz P."/>
            <person name="Eisen J.A."/>
            <person name="Kyrpides N.C."/>
            <person name="Klenk H.P."/>
            <person name="Lapidus A."/>
        </authorList>
    </citation>
    <scope>NUCLEOTIDE SEQUENCE [LARGE SCALE GENOMIC DNA]</scope>
    <source>
        <strain evidence="16">DSM 15567 / CIP 107919 / 50-1 BON</strain>
    </source>
</reference>
<feature type="binding site" evidence="13">
    <location>
        <begin position="11"/>
        <end position="18"/>
    </location>
    <ligand>
        <name>ATP</name>
        <dbReference type="ChEBI" id="CHEBI:30616"/>
    </ligand>
</feature>
<keyword evidence="6 13" id="KW-0963">Cytoplasm</keyword>
<dbReference type="Gene3D" id="3.30.63.10">
    <property type="entry name" value="Guanylate Kinase phosphate binding domain"/>
    <property type="match status" value="1"/>
</dbReference>
<dbReference type="STRING" id="697281.Mahau_0979"/>
<dbReference type="RefSeq" id="WP_013780607.1">
    <property type="nucleotide sequence ID" value="NC_015520.1"/>
</dbReference>
<gene>
    <name evidence="13" type="primary">gmk</name>
    <name evidence="15" type="ordered locus">Mahau_0979</name>
</gene>
<name>F4A2D0_MAHA5</name>
<protein>
    <recommendedName>
        <fullName evidence="5 13">Guanylate kinase</fullName>
        <ecNumber evidence="4 13">2.7.4.8</ecNumber>
    </recommendedName>
    <alternativeName>
        <fullName evidence="11 13">GMP kinase</fullName>
    </alternativeName>
</protein>
<dbReference type="PANTHER" id="PTHR23117">
    <property type="entry name" value="GUANYLATE KINASE-RELATED"/>
    <property type="match status" value="1"/>
</dbReference>
<keyword evidence="9 13" id="KW-0418">Kinase</keyword>
<evidence type="ECO:0000256" key="5">
    <source>
        <dbReference type="ARBA" id="ARBA00016296"/>
    </source>
</evidence>
<dbReference type="AlphaFoldDB" id="F4A2D0"/>
<comment type="similarity">
    <text evidence="3 13">Belongs to the guanylate kinase family.</text>
</comment>
<keyword evidence="8 13" id="KW-0547">Nucleotide-binding</keyword>
<dbReference type="PROSITE" id="PS50052">
    <property type="entry name" value="GUANYLATE_KINASE_2"/>
    <property type="match status" value="1"/>
</dbReference>
<dbReference type="Pfam" id="PF00625">
    <property type="entry name" value="Guanylate_kin"/>
    <property type="match status" value="1"/>
</dbReference>
<comment type="subcellular location">
    <subcellularLocation>
        <location evidence="2 13">Cytoplasm</location>
    </subcellularLocation>
</comment>
<dbReference type="PROSITE" id="PS00856">
    <property type="entry name" value="GUANYLATE_KINASE_1"/>
    <property type="match status" value="1"/>
</dbReference>
<dbReference type="GO" id="GO:0004385">
    <property type="term" value="F:GMP kinase activity"/>
    <property type="evidence" value="ECO:0007669"/>
    <property type="project" value="UniProtKB-UniRule"/>
</dbReference>
<dbReference type="InterPro" id="IPR008145">
    <property type="entry name" value="GK/Ca_channel_bsu"/>
</dbReference>
<evidence type="ECO:0000313" key="15">
    <source>
        <dbReference type="EMBL" id="AEE96177.1"/>
    </source>
</evidence>
<proteinExistence type="inferred from homology"/>
<dbReference type="FunFam" id="3.30.63.10:FF:000002">
    <property type="entry name" value="Guanylate kinase 1"/>
    <property type="match status" value="1"/>
</dbReference>
<evidence type="ECO:0000256" key="12">
    <source>
        <dbReference type="ARBA" id="ARBA00048594"/>
    </source>
</evidence>
<comment type="catalytic activity">
    <reaction evidence="12 13">
        <text>GMP + ATP = GDP + ADP</text>
        <dbReference type="Rhea" id="RHEA:20780"/>
        <dbReference type="ChEBI" id="CHEBI:30616"/>
        <dbReference type="ChEBI" id="CHEBI:58115"/>
        <dbReference type="ChEBI" id="CHEBI:58189"/>
        <dbReference type="ChEBI" id="CHEBI:456216"/>
        <dbReference type="EC" id="2.7.4.8"/>
    </reaction>
</comment>
<dbReference type="FunFam" id="3.40.50.300:FF:000855">
    <property type="entry name" value="Guanylate kinase"/>
    <property type="match status" value="1"/>
</dbReference>
<dbReference type="GO" id="GO:0005829">
    <property type="term" value="C:cytosol"/>
    <property type="evidence" value="ECO:0007669"/>
    <property type="project" value="TreeGrafter"/>
</dbReference>
<dbReference type="InterPro" id="IPR017665">
    <property type="entry name" value="Guanylate_kinase"/>
</dbReference>
<keyword evidence="10 13" id="KW-0067">ATP-binding</keyword>
<dbReference type="EC" id="2.7.4.8" evidence="4 13"/>
<dbReference type="HOGENOM" id="CLU_001715_1_2_9"/>
<accession>F4A2D0</accession>
<dbReference type="Proteomes" id="UP000008457">
    <property type="component" value="Chromosome"/>
</dbReference>
<evidence type="ECO:0000313" key="16">
    <source>
        <dbReference type="Proteomes" id="UP000008457"/>
    </source>
</evidence>
<comment type="function">
    <text evidence="1 13">Essential for recycling GMP and indirectly, cGMP.</text>
</comment>
<dbReference type="EMBL" id="CP002360">
    <property type="protein sequence ID" value="AEE96177.1"/>
    <property type="molecule type" value="Genomic_DNA"/>
</dbReference>
<evidence type="ECO:0000256" key="10">
    <source>
        <dbReference type="ARBA" id="ARBA00022840"/>
    </source>
</evidence>
<dbReference type="eggNOG" id="COG0194">
    <property type="taxonomic scope" value="Bacteria"/>
</dbReference>
<dbReference type="InterPro" id="IPR027417">
    <property type="entry name" value="P-loop_NTPase"/>
</dbReference>
<evidence type="ECO:0000259" key="14">
    <source>
        <dbReference type="PROSITE" id="PS50052"/>
    </source>
</evidence>
<evidence type="ECO:0000256" key="3">
    <source>
        <dbReference type="ARBA" id="ARBA00005790"/>
    </source>
</evidence>
<sequence>MQQGLLIVISGPSGAGKGTICRALRRFNHNVELSISATTRAPRRGEREGVNYFFKTVDEFKRMIEDGEFLEYAEVYGNYYGTPKSYVRERLMEGKDVILEIDIQGALSIKEKFDDAVFIFILPPSMEELKRRIVKRGTESEEELLKRFNSSYKELNFINRYNYVVINDVVEAAARKIDAIITAEKCRVERNKDLYINYLEGLEK</sequence>
<evidence type="ECO:0000256" key="9">
    <source>
        <dbReference type="ARBA" id="ARBA00022777"/>
    </source>
</evidence>
<keyword evidence="7 13" id="KW-0808">Transferase</keyword>
<organism evidence="15 16">
    <name type="scientific">Mahella australiensis (strain DSM 15567 / CIP 107919 / 50-1 BON)</name>
    <dbReference type="NCBI Taxonomy" id="697281"/>
    <lineage>
        <taxon>Bacteria</taxon>
        <taxon>Bacillati</taxon>
        <taxon>Bacillota</taxon>
        <taxon>Clostridia</taxon>
        <taxon>Thermoanaerobacterales</taxon>
        <taxon>Thermoanaerobacterales Family IV. Incertae Sedis</taxon>
        <taxon>Mahella</taxon>
    </lineage>
</organism>
<dbReference type="HAMAP" id="MF_00328">
    <property type="entry name" value="Guanylate_kinase"/>
    <property type="match status" value="1"/>
</dbReference>
<evidence type="ECO:0000256" key="8">
    <source>
        <dbReference type="ARBA" id="ARBA00022741"/>
    </source>
</evidence>
<feature type="domain" description="Guanylate kinase-like" evidence="14">
    <location>
        <begin position="4"/>
        <end position="182"/>
    </location>
</feature>
<dbReference type="Gene3D" id="3.40.50.300">
    <property type="entry name" value="P-loop containing nucleotide triphosphate hydrolases"/>
    <property type="match status" value="1"/>
</dbReference>
<evidence type="ECO:0000256" key="2">
    <source>
        <dbReference type="ARBA" id="ARBA00004496"/>
    </source>
</evidence>
<dbReference type="KEGG" id="mas:Mahau_0979"/>